<protein>
    <recommendedName>
        <fullName evidence="3">Nucleoside-diphosphate sugar epimerase</fullName>
    </recommendedName>
</protein>
<dbReference type="InterPro" id="IPR009367">
    <property type="entry name" value="Elm1-like"/>
</dbReference>
<dbReference type="Pfam" id="PF06258">
    <property type="entry name" value="Mito_fiss_Elm1"/>
    <property type="match status" value="1"/>
</dbReference>
<keyword evidence="2" id="KW-1185">Reference proteome</keyword>
<name>A0ABX1QPW5_9PROT</name>
<evidence type="ECO:0000313" key="1">
    <source>
        <dbReference type="EMBL" id="NMH17005.1"/>
    </source>
</evidence>
<dbReference type="Proteomes" id="UP000669605">
    <property type="component" value="Unassembled WGS sequence"/>
</dbReference>
<evidence type="ECO:0000313" key="2">
    <source>
        <dbReference type="Proteomes" id="UP000669605"/>
    </source>
</evidence>
<proteinExistence type="predicted"/>
<accession>A0ABX1QPW5</accession>
<gene>
    <name evidence="1" type="ORF">GV368_07835</name>
</gene>
<dbReference type="PANTHER" id="PTHR33986:SF15">
    <property type="entry name" value="MITOCHONDRIAL FISSION PROTEIN ELM1"/>
    <property type="match status" value="1"/>
</dbReference>
<dbReference type="EMBL" id="JAAAUB010000010">
    <property type="protein sequence ID" value="NMH17005.1"/>
    <property type="molecule type" value="Genomic_DNA"/>
</dbReference>
<dbReference type="RefSeq" id="WP_169116117.1">
    <property type="nucleotide sequence ID" value="NZ_JAAAUB010000010.1"/>
</dbReference>
<dbReference type="PANTHER" id="PTHR33986">
    <property type="entry name" value="OS02G0535700 PROTEIN"/>
    <property type="match status" value="1"/>
</dbReference>
<reference evidence="1 2" key="1">
    <citation type="journal article" date="2020" name="Curr. Microbiol.">
        <title>Tepidiphilus baoligensis sp. nov., a Novel Bacterium of the Family Hydrogenophilaceae Isolated from an Oil Reservoir.</title>
        <authorList>
            <person name="Zhang X."/>
            <person name="Wang G."/>
            <person name="Ma X."/>
            <person name="Yu J."/>
            <person name="You J."/>
            <person name="Xue Y."/>
            <person name="Ma Y."/>
        </authorList>
    </citation>
    <scope>NUCLEOTIDE SEQUENCE [LARGE SCALE GENOMIC DNA]</scope>
    <source>
        <strain evidence="1 2">B18-69</strain>
    </source>
</reference>
<comment type="caution">
    <text evidence="1">The sequence shown here is derived from an EMBL/GenBank/DDBJ whole genome shotgun (WGS) entry which is preliminary data.</text>
</comment>
<evidence type="ECO:0008006" key="3">
    <source>
        <dbReference type="Google" id="ProtNLM"/>
    </source>
</evidence>
<organism evidence="1 2">
    <name type="scientific">Tepidiphilus baoligensis</name>
    <dbReference type="NCBI Taxonomy" id="2698687"/>
    <lineage>
        <taxon>Bacteria</taxon>
        <taxon>Pseudomonadati</taxon>
        <taxon>Pseudomonadota</taxon>
        <taxon>Hydrogenophilia</taxon>
        <taxon>Hydrogenophilales</taxon>
        <taxon>Hydrogenophilaceae</taxon>
        <taxon>Tepidiphilus</taxon>
    </lineage>
</organism>
<sequence>MRSQALGLAEALGWPYEEKRYDLRGPWRHLPAPVAVRLARWRWGGAAAERALAGMAVGGIDPISPPWPDLVIACGRRAQVATLLIKQASRGRTFTVYIQNPRISPHHFDLVAAPEHDAVRGPNVVTTPLALHHVTPQRLQEARERWLPRWMGLFPRPWVGVLVGGPSRSVRWDGARFRQEFLRLEQWTKHACGSLFVTTSRRTPSKEVRWLQDRVGSEIPGWVWSGEGENPYFGILTCSDRLSVTQDSVSMISEAIESHRPVWDLSVGELSPRLRAFSALLRQKGWLTEIGGDAHTTMAPYMNPTATVAREVRRRFTAHCAGG</sequence>